<keyword evidence="2 3" id="KW-0694">RNA-binding</keyword>
<dbReference type="OrthoDB" id="431068at2759"/>
<evidence type="ECO:0000256" key="2">
    <source>
        <dbReference type="ARBA" id="ARBA00022884"/>
    </source>
</evidence>
<proteinExistence type="predicted"/>
<dbReference type="InterPro" id="IPR012677">
    <property type="entry name" value="Nucleotide-bd_a/b_plait_sf"/>
</dbReference>
<gene>
    <name evidence="5" type="ORF">JZ751_001851</name>
</gene>
<dbReference type="GO" id="GO:0003723">
    <property type="term" value="F:RNA binding"/>
    <property type="evidence" value="ECO:0007669"/>
    <property type="project" value="UniProtKB-UniRule"/>
</dbReference>
<evidence type="ECO:0000256" key="3">
    <source>
        <dbReference type="PROSITE-ProRule" id="PRU00176"/>
    </source>
</evidence>
<feature type="domain" description="RRM" evidence="4">
    <location>
        <begin position="127"/>
        <end position="195"/>
    </location>
</feature>
<dbReference type="InterPro" id="IPR050666">
    <property type="entry name" value="ESRP"/>
</dbReference>
<evidence type="ECO:0000313" key="5">
    <source>
        <dbReference type="EMBL" id="KAG9355138.1"/>
    </source>
</evidence>
<dbReference type="EMBL" id="JAFBMS010000002">
    <property type="protein sequence ID" value="KAG9355138.1"/>
    <property type="molecule type" value="Genomic_DNA"/>
</dbReference>
<organism evidence="5 6">
    <name type="scientific">Albula glossodonta</name>
    <name type="common">roundjaw bonefish</name>
    <dbReference type="NCBI Taxonomy" id="121402"/>
    <lineage>
        <taxon>Eukaryota</taxon>
        <taxon>Metazoa</taxon>
        <taxon>Chordata</taxon>
        <taxon>Craniata</taxon>
        <taxon>Vertebrata</taxon>
        <taxon>Euteleostomi</taxon>
        <taxon>Actinopterygii</taxon>
        <taxon>Neopterygii</taxon>
        <taxon>Teleostei</taxon>
        <taxon>Albuliformes</taxon>
        <taxon>Albulidae</taxon>
        <taxon>Albula</taxon>
    </lineage>
</organism>
<dbReference type="InterPro" id="IPR000504">
    <property type="entry name" value="RRM_dom"/>
</dbReference>
<sequence length="290" mass="32278">MPNFFFPSEVPAFIEETIARTQSVDTVCYAGNGANSPVDRGATGYTAYRWRIVQCRIHRGVNGIHFTENRRGKPNGGAVIELEHKEDIPKALERHRQYLGSRYVEVYEVTNSEAEKILKNMVPPQDGVVRLQGVPFSSTEKEIAQFFSGLEIVPSGVTLVKDKLGRHTGDAFVEFASQEIADQALLKDRELISNRYSPAGKVKSIPSVADGMWNLTAGPAEGQWGMSVLFSQLFGLKAFFSPLKLTKIVIEYSPDGRSCGEADVFFSSHEDAVSAMSKDRAYMRENMTRR</sequence>
<protein>
    <recommendedName>
        <fullName evidence="4">RRM domain-containing protein</fullName>
    </recommendedName>
</protein>
<evidence type="ECO:0000256" key="1">
    <source>
        <dbReference type="ARBA" id="ARBA00022737"/>
    </source>
</evidence>
<evidence type="ECO:0000313" key="6">
    <source>
        <dbReference type="Proteomes" id="UP000824540"/>
    </source>
</evidence>
<dbReference type="AlphaFoldDB" id="A0A8T2PV38"/>
<dbReference type="Pfam" id="PF00076">
    <property type="entry name" value="RRM_1"/>
    <property type="match status" value="1"/>
</dbReference>
<dbReference type="SUPFAM" id="SSF54928">
    <property type="entry name" value="RNA-binding domain, RBD"/>
    <property type="match status" value="3"/>
</dbReference>
<dbReference type="PROSITE" id="PS50102">
    <property type="entry name" value="RRM"/>
    <property type="match status" value="1"/>
</dbReference>
<accession>A0A8T2PV38</accession>
<evidence type="ECO:0000259" key="4">
    <source>
        <dbReference type="PROSITE" id="PS50102"/>
    </source>
</evidence>
<dbReference type="SMART" id="SM00360">
    <property type="entry name" value="RRM"/>
    <property type="match status" value="1"/>
</dbReference>
<dbReference type="InterPro" id="IPR035979">
    <property type="entry name" value="RBD_domain_sf"/>
</dbReference>
<comment type="caution">
    <text evidence="5">The sequence shown here is derived from an EMBL/GenBank/DDBJ whole genome shotgun (WGS) entry which is preliminary data.</text>
</comment>
<dbReference type="Proteomes" id="UP000824540">
    <property type="component" value="Unassembled WGS sequence"/>
</dbReference>
<dbReference type="Gene3D" id="3.30.70.330">
    <property type="match status" value="3"/>
</dbReference>
<dbReference type="PANTHER" id="PTHR13976">
    <property type="entry name" value="HETEROGENEOUS NUCLEAR RIBONUCLEOPROTEIN-RELATED"/>
    <property type="match status" value="1"/>
</dbReference>
<reference evidence="5" key="1">
    <citation type="thesis" date="2021" institute="BYU ScholarsArchive" country="Provo, UT, USA">
        <title>Applications of and Algorithms for Genome Assembly and Genomic Analyses with an Emphasis on Marine Teleosts.</title>
        <authorList>
            <person name="Pickett B.D."/>
        </authorList>
    </citation>
    <scope>NUCLEOTIDE SEQUENCE</scope>
    <source>
        <strain evidence="5">HI-2016</strain>
    </source>
</reference>
<name>A0A8T2PV38_9TELE</name>
<keyword evidence="6" id="KW-1185">Reference proteome</keyword>
<keyword evidence="1" id="KW-0677">Repeat</keyword>